<reference evidence="1" key="1">
    <citation type="submission" date="2022-07" db="EMBL/GenBank/DDBJ databases">
        <title>Genome Sequence of Phlebia brevispora.</title>
        <authorList>
            <person name="Buettner E."/>
        </authorList>
    </citation>
    <scope>NUCLEOTIDE SEQUENCE</scope>
    <source>
        <strain evidence="1">MPL23</strain>
    </source>
</reference>
<dbReference type="EMBL" id="JANHOG010000426">
    <property type="protein sequence ID" value="KAJ3554485.1"/>
    <property type="molecule type" value="Genomic_DNA"/>
</dbReference>
<name>A0ACC1T6X6_9APHY</name>
<comment type="caution">
    <text evidence="1">The sequence shown here is derived from an EMBL/GenBank/DDBJ whole genome shotgun (WGS) entry which is preliminary data.</text>
</comment>
<dbReference type="Proteomes" id="UP001148662">
    <property type="component" value="Unassembled WGS sequence"/>
</dbReference>
<gene>
    <name evidence="1" type="ORF">NM688_g3084</name>
</gene>
<keyword evidence="2" id="KW-1185">Reference proteome</keyword>
<organism evidence="1 2">
    <name type="scientific">Phlebia brevispora</name>
    <dbReference type="NCBI Taxonomy" id="194682"/>
    <lineage>
        <taxon>Eukaryota</taxon>
        <taxon>Fungi</taxon>
        <taxon>Dikarya</taxon>
        <taxon>Basidiomycota</taxon>
        <taxon>Agaricomycotina</taxon>
        <taxon>Agaricomycetes</taxon>
        <taxon>Polyporales</taxon>
        <taxon>Meruliaceae</taxon>
        <taxon>Phlebia</taxon>
    </lineage>
</organism>
<evidence type="ECO:0000313" key="1">
    <source>
        <dbReference type="EMBL" id="KAJ3554485.1"/>
    </source>
</evidence>
<protein>
    <submittedName>
        <fullName evidence="1">Uncharacterized protein</fullName>
    </submittedName>
</protein>
<evidence type="ECO:0000313" key="2">
    <source>
        <dbReference type="Proteomes" id="UP001148662"/>
    </source>
</evidence>
<proteinExistence type="predicted"/>
<accession>A0ACC1T6X6</accession>
<sequence length="2060" mass="231263">MASWNRFDLGTELRMGVKCAMVMVVEKMNIQWTLEPRWKTCVLTMRSSAQETTNPRQRYRFLKSEDVQKRLKSQNEDALIEALTTFRNQITVRHDEGIIPAGDERLLLVKSWLDISPGAQELFDIWERTTTRQLSLLSLVISTLSAILSLTSSHYSYHSTAVPIAKALLTSQWSSKLNVYLSMSHNELLLVTLKLYYVLSSFAGGSERRSVLEVFPWDAKSLPRLLTYEASEKKITMKPMLLRDQVDIRTLYVLLILSFVDETASSSVKSIFLEQRREILLSILKGLNQDSYSLMRRVLETCWAGIWSDQRIKRTLKYGLFNETTLSQILRLYDRSSPEGPTLEDIPADVAHHFMLAICTRPGTGICFKDSGWYPREEIDDEAQMGAQSAAPSRASGRVHNKILASVLRTLKVNEDSRQQELAHRILQACPELVAGYWPAASLTLEPRLSSRWITNISFFGSVISLPVPEASFFISGSDLYRPSPPPLVPIVENILPAVNIRSHLSRGLQSTSPLVQHCTAIALAKCLMKYGTVLQSIDRARQALEENEEGHWTRRRHELEREVARRVPEFQVVVAFAQQTSSDAHSVSEHATVQPVQEALLAESAQRLLWLYHQWLPSLVAEARFDVGKLLQRIQDGSRDSSAGISGLAKMLQLHVLRLLRESDQFTLFGKTGSSRGAFSILMKLYVASGERAVRPVVSALLRRTLSSTVLFQHDIEELELWLSALPFNSRNSNTEAPDGTLLTSEEDAVINFLEDCAQRCTKTPYRYLESLEKCWSRGAGDEALGSMADSAESFPSPLLMTVLEQLEAKLRGSLVTPSDALSLFSFVRRLLWALAQKAQDIQLLNASIDAVESLLPFSSGFGELIGMAIGREVRLLRDGLRELACPSEAMVDEVNPVVEEFLRRAEEVPLPENPMDRVSSACELVDWVRLTDPKLSVEQLGRLVDAISRLDLIQARQLFDYLFPSGRLLYTWLTTGPKLNGEELWFEFPLLFMHSGDAALADERCRDLLSESFVRAADATPTSLQRLFTLVNARLKSSEMHPARRADLLLLLHSIAVKLIKTRSHDCENILLSILRLEGIRMVTHDTLPNAALHALDILLHAIDSVDGVQCRHMLSSLANPWIALLEGDMDSLSPDQFNTASVWIRFADVSGLTMLLRHVCDVTHSSSNRRATIVERLVFALDRTAQHSQSSFLAEMVPELLLLQTVLTDSPALEKLVDLALSECIPPFTDGRVNHAHVKRDIAEVFGNTRPQSGRFLKVPEVDIQAFLDKPTWTVHTASIVAHLTYLQSGASSAVAHWLQTCKPDAGRLPHIAQIVHAFLDSNRTEIEIADVSAQLGNLFSQFLQDLLDESLPSEHASAYLDCIALVPRLPLATSQQVVASMCITLRAQGHTRSNRHLLSVARNLCTHAPSLACGLIDDLFDNSLQWVLTLLSNSAEASNIDNTMIALASVLRTVDSVQAHRVEPLLITILQHHLGERVAVLLARELVVHTALKPASANRYIQAIIQHPKLYSMCSATSGARDEIVALLHYLFNMHPSNSCQPSHVEPLLQLYGGTLSPSDRQILSIFSLFERIRKTSVAALLAQWSPSVGASSDGALSILHNLDPTSIWRTCLYFPQWSPSADGSLSEDKDIYDPFFVMLICSRMLSEDLPTSASGWVQLFRTNVVSLLIRALSSHRGSIRQLALQQVSALYQTLQDVDMQEKPHVIYILSLLKDLYPINSAEVYPPRPPVYTTLYLAHALRGVFYPSHFTYPLTSRFLLQRPELDTSDVPLLYSMLYSTSDQYRRERTWMVRFLSQGMVGRAEWRVLRRRHTWDLLASMFSAEQGDHGLRRSVLEFLANITCNQYATTSLVLGSSLLSWIELQLPSMHAEEGLAWAKILENIVVAVDSHKIESATNGEWRSALGRCLRGILKHSEACTQAVLIYVMRVLSRLRSLSSGLIPHGDTLVGESMIYLGKMETSMRFEDLMQNAHQDTEEHLAVDPPHAARRLWESKETAIWRVWGLCVEALWSVTMASESRHPDWFTLTQRMLLWRAVSRDGTSISEWARREVVANIG</sequence>